<gene>
    <name evidence="2" type="ORF">NQ317_015882</name>
</gene>
<evidence type="ECO:0000313" key="2">
    <source>
        <dbReference type="EMBL" id="KAJ8970857.1"/>
    </source>
</evidence>
<dbReference type="EMBL" id="JAPWTJ010001559">
    <property type="protein sequence ID" value="KAJ8970857.1"/>
    <property type="molecule type" value="Genomic_DNA"/>
</dbReference>
<dbReference type="InterPro" id="IPR008042">
    <property type="entry name" value="Retrotrans_Pao"/>
</dbReference>
<evidence type="ECO:0000259" key="1">
    <source>
        <dbReference type="Pfam" id="PF18701"/>
    </source>
</evidence>
<evidence type="ECO:0000313" key="3">
    <source>
        <dbReference type="Proteomes" id="UP001162164"/>
    </source>
</evidence>
<dbReference type="InterPro" id="IPR040676">
    <property type="entry name" value="DUF5641"/>
</dbReference>
<accession>A0ABQ9J1H6</accession>
<reference evidence="2" key="1">
    <citation type="journal article" date="2023" name="Insect Mol. Biol.">
        <title>Genome sequencing provides insights into the evolution of gene families encoding plant cell wall-degrading enzymes in longhorned beetles.</title>
        <authorList>
            <person name="Shin N.R."/>
            <person name="Okamura Y."/>
            <person name="Kirsch R."/>
            <person name="Pauchet Y."/>
        </authorList>
    </citation>
    <scope>NUCLEOTIDE SEQUENCE</scope>
    <source>
        <strain evidence="2">MMC_N1</strain>
    </source>
</reference>
<organism evidence="2 3">
    <name type="scientific">Molorchus minor</name>
    <dbReference type="NCBI Taxonomy" id="1323400"/>
    <lineage>
        <taxon>Eukaryota</taxon>
        <taxon>Metazoa</taxon>
        <taxon>Ecdysozoa</taxon>
        <taxon>Arthropoda</taxon>
        <taxon>Hexapoda</taxon>
        <taxon>Insecta</taxon>
        <taxon>Pterygota</taxon>
        <taxon>Neoptera</taxon>
        <taxon>Endopterygota</taxon>
        <taxon>Coleoptera</taxon>
        <taxon>Polyphaga</taxon>
        <taxon>Cucujiformia</taxon>
        <taxon>Chrysomeloidea</taxon>
        <taxon>Cerambycidae</taxon>
        <taxon>Lamiinae</taxon>
        <taxon>Monochamini</taxon>
        <taxon>Molorchus</taxon>
    </lineage>
</organism>
<name>A0ABQ9J1H6_9CUCU</name>
<feature type="domain" description="DUF5641" evidence="1">
    <location>
        <begin position="73"/>
        <end position="157"/>
    </location>
</feature>
<dbReference type="Proteomes" id="UP001162164">
    <property type="component" value="Unassembled WGS sequence"/>
</dbReference>
<sequence length="166" mass="19067">MVSTRLICSKSKVSPLKTISLARLELCGAELSAKLVNRCFKIFSKVVIKKIIGPLTVQELSTALRIIIKKNTIWQQLIQIKQTFWKRWSIDYLSRLQNRPKWLATSENLKKITSLHIKWPRARILEVLPGTDGKVRMVKLKTQKGEYVRNISRICPLPIQDTGESA</sequence>
<dbReference type="Pfam" id="PF18701">
    <property type="entry name" value="DUF5641"/>
    <property type="match status" value="1"/>
</dbReference>
<dbReference type="PANTHER" id="PTHR47331">
    <property type="entry name" value="PHD-TYPE DOMAIN-CONTAINING PROTEIN"/>
    <property type="match status" value="1"/>
</dbReference>
<protein>
    <recommendedName>
        <fullName evidence="1">DUF5641 domain-containing protein</fullName>
    </recommendedName>
</protein>
<dbReference type="PANTHER" id="PTHR47331:SF1">
    <property type="entry name" value="GAG-LIKE PROTEIN"/>
    <property type="match status" value="1"/>
</dbReference>
<dbReference type="Pfam" id="PF05380">
    <property type="entry name" value="Peptidase_A17"/>
    <property type="match status" value="1"/>
</dbReference>
<keyword evidence="3" id="KW-1185">Reference proteome</keyword>
<comment type="caution">
    <text evidence="2">The sequence shown here is derived from an EMBL/GenBank/DDBJ whole genome shotgun (WGS) entry which is preliminary data.</text>
</comment>
<proteinExistence type="predicted"/>